<dbReference type="Gene3D" id="3.50.50.60">
    <property type="entry name" value="FAD/NAD(P)-binding domain"/>
    <property type="match status" value="2"/>
</dbReference>
<dbReference type="RefSeq" id="WP_030447189.1">
    <property type="nucleotide sequence ID" value="NZ_AP023354.1"/>
</dbReference>
<dbReference type="Gene3D" id="3.30.9.40">
    <property type="match status" value="1"/>
</dbReference>
<dbReference type="Pfam" id="PF17885">
    <property type="entry name" value="Smoa_sbd"/>
    <property type="match status" value="1"/>
</dbReference>
<dbReference type="Proteomes" id="UP000680750">
    <property type="component" value="Chromosome"/>
</dbReference>
<dbReference type="SUPFAM" id="SSF51905">
    <property type="entry name" value="FAD/NAD(P)-binding domain"/>
    <property type="match status" value="1"/>
</dbReference>
<dbReference type="InterPro" id="IPR036188">
    <property type="entry name" value="FAD/NAD-bd_sf"/>
</dbReference>
<dbReference type="KEGG" id="aser:Asera_63010"/>
<dbReference type="EMBL" id="AP023354">
    <property type="protein sequence ID" value="BCJ32193.1"/>
    <property type="molecule type" value="Genomic_DNA"/>
</dbReference>
<keyword evidence="3" id="KW-1185">Reference proteome</keyword>
<protein>
    <submittedName>
        <fullName evidence="2">Alanine-phosphoribitol ligase</fullName>
    </submittedName>
</protein>
<dbReference type="AlphaFoldDB" id="A0A810LA88"/>
<evidence type="ECO:0000313" key="2">
    <source>
        <dbReference type="EMBL" id="BCJ32193.1"/>
    </source>
</evidence>
<feature type="domain" description="Styrene monooxygenase StyA putative substrate binding" evidence="1">
    <location>
        <begin position="172"/>
        <end position="285"/>
    </location>
</feature>
<sequence length="456" mass="49796">MPHILIVGAGQSGLQLGLNLLAAGMDVTIMSARTPEEIRGGSPTSTQCMFQPALQIERDLGLNFWEEQCPKLTAQRYNLGLPPDGYPDARQTGGEAAPPWLRTEVAPFTRAIRFTGPWEHYTQSVDQRIKMSSWLAEFENRGGTVIYQGVMTSDLDSLTALGRYDLTIVAAGKGELVGLFDRDASRSPYDRPQRALSAIYTRGMTFDPEYQDWAVSFANIAGVGEFFNMPGLTVDGDGMQPCNILLFAGFPEGPLGFHAWRDRLSPTEHLDRMVRAMREYVPWEADLAADIEVTDAHPSLIGGYTPTVRHPVGHLPSGGLVLGMGDVVVANDPITGQGANNAAHSAHIYARHIIDNADGRYDEAWMQATFDDYWNYAKHPTVFTNAMLAHEPPEHVGRILAAAQAGHDAGEPVIAARIAYGYTTPSDLGWMLDPDETNKYLAEVAPEFATPAPATP</sequence>
<dbReference type="PRINTS" id="PR00420">
    <property type="entry name" value="RNGMNOXGNASE"/>
</dbReference>
<evidence type="ECO:0000313" key="3">
    <source>
        <dbReference type="Proteomes" id="UP000680750"/>
    </source>
</evidence>
<dbReference type="GO" id="GO:0016874">
    <property type="term" value="F:ligase activity"/>
    <property type="evidence" value="ECO:0007669"/>
    <property type="project" value="UniProtKB-KW"/>
</dbReference>
<evidence type="ECO:0000259" key="1">
    <source>
        <dbReference type="Pfam" id="PF17885"/>
    </source>
</evidence>
<dbReference type="OrthoDB" id="3414915at2"/>
<gene>
    <name evidence="2" type="ORF">Asera_63010</name>
</gene>
<organism evidence="2 3">
    <name type="scientific">Actinocatenispora sera</name>
    <dbReference type="NCBI Taxonomy" id="390989"/>
    <lineage>
        <taxon>Bacteria</taxon>
        <taxon>Bacillati</taxon>
        <taxon>Actinomycetota</taxon>
        <taxon>Actinomycetes</taxon>
        <taxon>Micromonosporales</taxon>
        <taxon>Micromonosporaceae</taxon>
        <taxon>Actinocatenispora</taxon>
    </lineage>
</organism>
<accession>A0A810LA88</accession>
<proteinExistence type="predicted"/>
<dbReference type="InterPro" id="IPR041654">
    <property type="entry name" value="StyA_sbd"/>
</dbReference>
<reference evidence="2" key="1">
    <citation type="submission" date="2020-08" db="EMBL/GenBank/DDBJ databases">
        <title>Whole genome shotgun sequence of Actinocatenispora sera NBRC 101916.</title>
        <authorList>
            <person name="Komaki H."/>
            <person name="Tamura T."/>
        </authorList>
    </citation>
    <scope>NUCLEOTIDE SEQUENCE</scope>
    <source>
        <strain evidence="2">NBRC 101916</strain>
    </source>
</reference>
<keyword evidence="2" id="KW-0436">Ligase</keyword>
<name>A0A810LA88_9ACTN</name>